<evidence type="ECO:0000256" key="10">
    <source>
        <dbReference type="ARBA" id="ARBA00023235"/>
    </source>
</evidence>
<reference evidence="19" key="1">
    <citation type="journal article" date="2012" name="Science">
        <title>The Paleozoic origin of enzymatic lignin decomposition reconstructed from 31 fungal genomes.</title>
        <authorList>
            <person name="Floudas D."/>
            <person name="Binder M."/>
            <person name="Riley R."/>
            <person name="Barry K."/>
            <person name="Blanchette R.A."/>
            <person name="Henrissat B."/>
            <person name="Martinez A.T."/>
            <person name="Otillar R."/>
            <person name="Spatafora J.W."/>
            <person name="Yadav J.S."/>
            <person name="Aerts A."/>
            <person name="Benoit I."/>
            <person name="Boyd A."/>
            <person name="Carlson A."/>
            <person name="Copeland A."/>
            <person name="Coutinho P.M."/>
            <person name="de Vries R.P."/>
            <person name="Ferreira P."/>
            <person name="Findley K."/>
            <person name="Foster B."/>
            <person name="Gaskell J."/>
            <person name="Glotzer D."/>
            <person name="Gorecki P."/>
            <person name="Heitman J."/>
            <person name="Hesse C."/>
            <person name="Hori C."/>
            <person name="Igarashi K."/>
            <person name="Jurgens J.A."/>
            <person name="Kallen N."/>
            <person name="Kersten P."/>
            <person name="Kohler A."/>
            <person name="Kuees U."/>
            <person name="Kumar T.K.A."/>
            <person name="Kuo A."/>
            <person name="LaButti K."/>
            <person name="Larrondo L.F."/>
            <person name="Lindquist E."/>
            <person name="Ling A."/>
            <person name="Lombard V."/>
            <person name="Lucas S."/>
            <person name="Lundell T."/>
            <person name="Martin R."/>
            <person name="McLaughlin D.J."/>
            <person name="Morgenstern I."/>
            <person name="Morin E."/>
            <person name="Murat C."/>
            <person name="Nagy L.G."/>
            <person name="Nolan M."/>
            <person name="Ohm R.A."/>
            <person name="Patyshakuliyeva A."/>
            <person name="Rokas A."/>
            <person name="Ruiz-Duenas F.J."/>
            <person name="Sabat G."/>
            <person name="Salamov A."/>
            <person name="Samejima M."/>
            <person name="Schmutz J."/>
            <person name="Slot J.C."/>
            <person name="St John F."/>
            <person name="Stenlid J."/>
            <person name="Sun H."/>
            <person name="Sun S."/>
            <person name="Syed K."/>
            <person name="Tsang A."/>
            <person name="Wiebenga A."/>
            <person name="Young D."/>
            <person name="Pisabarro A."/>
            <person name="Eastwood D.C."/>
            <person name="Martin F."/>
            <person name="Cullen D."/>
            <person name="Grigoriev I.V."/>
            <person name="Hibbett D.S."/>
        </authorList>
    </citation>
    <scope>NUCLEOTIDE SEQUENCE [LARGE SCALE GENOMIC DNA]</scope>
    <source>
        <strain evidence="19">RWD-64-598 SS2</strain>
    </source>
</reference>
<evidence type="ECO:0000256" key="9">
    <source>
        <dbReference type="ARBA" id="ARBA00023157"/>
    </source>
</evidence>
<dbReference type="AlphaFoldDB" id="A0A5M3MA31"/>
<organism evidence="18 19">
    <name type="scientific">Coniophora puteana (strain RWD-64-598)</name>
    <name type="common">Brown rot fungus</name>
    <dbReference type="NCBI Taxonomy" id="741705"/>
    <lineage>
        <taxon>Eukaryota</taxon>
        <taxon>Fungi</taxon>
        <taxon>Dikarya</taxon>
        <taxon>Basidiomycota</taxon>
        <taxon>Agaricomycotina</taxon>
        <taxon>Agaricomycetes</taxon>
        <taxon>Agaricomycetidae</taxon>
        <taxon>Boletales</taxon>
        <taxon>Coniophorineae</taxon>
        <taxon>Coniophoraceae</taxon>
        <taxon>Coniophora</taxon>
    </lineage>
</organism>
<dbReference type="OrthoDB" id="427280at2759"/>
<dbReference type="CDD" id="cd02982">
    <property type="entry name" value="PDI_b'_family"/>
    <property type="match status" value="1"/>
</dbReference>
<feature type="disulfide bond" description="Redox-active" evidence="13">
    <location>
        <begin position="54"/>
        <end position="57"/>
    </location>
</feature>
<evidence type="ECO:0000256" key="8">
    <source>
        <dbReference type="ARBA" id="ARBA00022824"/>
    </source>
</evidence>
<evidence type="ECO:0000313" key="18">
    <source>
        <dbReference type="EMBL" id="EIW76142.1"/>
    </source>
</evidence>
<dbReference type="InterPro" id="IPR005788">
    <property type="entry name" value="PDI_thioredoxin-like_dom"/>
</dbReference>
<keyword evidence="8" id="KW-0256">Endoplasmic reticulum</keyword>
<evidence type="ECO:0000259" key="17">
    <source>
        <dbReference type="PROSITE" id="PS51352"/>
    </source>
</evidence>
<dbReference type="GO" id="GO:0034976">
    <property type="term" value="P:response to endoplasmic reticulum stress"/>
    <property type="evidence" value="ECO:0007669"/>
    <property type="project" value="TreeGrafter"/>
</dbReference>
<dbReference type="SUPFAM" id="SSF52833">
    <property type="entry name" value="Thioredoxin-like"/>
    <property type="match status" value="4"/>
</dbReference>
<evidence type="ECO:0000256" key="5">
    <source>
        <dbReference type="ARBA" id="ARBA00012723"/>
    </source>
</evidence>
<evidence type="ECO:0000256" key="11">
    <source>
        <dbReference type="ARBA" id="ARBA00023284"/>
    </source>
</evidence>
<comment type="function">
    <text evidence="2">Participates in the folding of proteins containing disulfide bonds, may be involved in glycosylation, prolyl hydroxylation and triglyceride transfer.</text>
</comment>
<feature type="chain" id="PRO_5024457699" description="Protein disulfide-isomerase" evidence="15">
    <location>
        <begin position="24"/>
        <end position="514"/>
    </location>
</feature>
<protein>
    <recommendedName>
        <fullName evidence="12 15">Protein disulfide-isomerase</fullName>
        <ecNumber evidence="5 15">5.3.4.1</ecNumber>
    </recommendedName>
</protein>
<dbReference type="PANTHER" id="PTHR18929">
    <property type="entry name" value="PROTEIN DISULFIDE ISOMERASE"/>
    <property type="match status" value="1"/>
</dbReference>
<comment type="subcellular location">
    <subcellularLocation>
        <location evidence="3">Endoplasmic reticulum lumen</location>
    </subcellularLocation>
</comment>
<feature type="region of interest" description="Disordered" evidence="16">
    <location>
        <begin position="478"/>
        <end position="514"/>
    </location>
</feature>
<dbReference type="FunFam" id="3.40.30.10:FF:000139">
    <property type="entry name" value="Protein disulfide-isomerase"/>
    <property type="match status" value="1"/>
</dbReference>
<evidence type="ECO:0000256" key="4">
    <source>
        <dbReference type="ARBA" id="ARBA00006347"/>
    </source>
</evidence>
<evidence type="ECO:0000256" key="13">
    <source>
        <dbReference type="PIRSR" id="PIRSR605792-51"/>
    </source>
</evidence>
<feature type="non-terminal residue" evidence="18">
    <location>
        <position position="1"/>
    </location>
</feature>
<keyword evidence="7" id="KW-0677">Repeat</keyword>
<keyword evidence="9 13" id="KW-1015">Disulfide bond</keyword>
<dbReference type="InterPro" id="IPR005792">
    <property type="entry name" value="Prot_disulphide_isomerase"/>
</dbReference>
<evidence type="ECO:0000256" key="7">
    <source>
        <dbReference type="ARBA" id="ARBA00022737"/>
    </source>
</evidence>
<evidence type="ECO:0000256" key="3">
    <source>
        <dbReference type="ARBA" id="ARBA00004319"/>
    </source>
</evidence>
<dbReference type="Proteomes" id="UP000053558">
    <property type="component" value="Unassembled WGS sequence"/>
</dbReference>
<evidence type="ECO:0000256" key="1">
    <source>
        <dbReference type="ARBA" id="ARBA00001182"/>
    </source>
</evidence>
<keyword evidence="19" id="KW-1185">Reference proteome</keyword>
<dbReference type="EMBL" id="JH711586">
    <property type="protein sequence ID" value="EIW76142.1"/>
    <property type="molecule type" value="Genomic_DNA"/>
</dbReference>
<dbReference type="GeneID" id="19206061"/>
<dbReference type="KEGG" id="cput:CONPUDRAFT_168731"/>
<gene>
    <name evidence="18" type="ORF">CONPUDRAFT_168731</name>
</gene>
<feature type="domain" description="Thioredoxin" evidence="17">
    <location>
        <begin position="342"/>
        <end position="473"/>
    </location>
</feature>
<dbReference type="Pfam" id="PF13848">
    <property type="entry name" value="Thioredoxin_6"/>
    <property type="match status" value="1"/>
</dbReference>
<evidence type="ECO:0000313" key="19">
    <source>
        <dbReference type="Proteomes" id="UP000053558"/>
    </source>
</evidence>
<dbReference type="RefSeq" id="XP_007773412.1">
    <property type="nucleotide sequence ID" value="XM_007775222.1"/>
</dbReference>
<dbReference type="InterPro" id="IPR017937">
    <property type="entry name" value="Thioredoxin_CS"/>
</dbReference>
<name>A0A5M3MA31_CONPW</name>
<keyword evidence="10 15" id="KW-0413">Isomerase</keyword>
<dbReference type="PROSITE" id="PS00194">
    <property type="entry name" value="THIOREDOXIN_1"/>
    <property type="match status" value="2"/>
</dbReference>
<sequence>MRFSKVASAASAIAFSALVAAEAESDVVSLTSTTFTDAVDPEPLILVEFFAPWCGHCKALAPHYEEAATALKEHGVKLAKVDCVDQADLCQAHGVQGYPTLKVFKNGSDSPYTGPRKADGIVSYMIKQSLPAVSDVTAEKHDEFKTADKVVVVAYLPSTTGAPAPEFSKAAEKHRDDYLFGISTDPAVAEANGIHPPALVLYRSFDEPKVGYPYPAAHVTVDKIEDWINEYKIPTLDEVSGENYATYAESGLPLAYLFVDPADEKKNDYLDIVRPVATNYRGKVNFVWIDATKFADHAKALNLAEPKWPAFVIQDLSKQFKYPYDQSKDIRQTKIDEMVEDFLAGNLTPELKSQPIPETQDESVYTLVSKEFEQVVFDDSKDVFVEFYATWCGHCKRLKPIWDSLGDHFESVKDSVVIAKMEATENDIPPSVPFRISSFPTLKFKPAGSKEFLDYDGDRSLESLIAFVEESAKNKFDIPPVKTETETETKEAPEPEVVPPAGGEQVVLEGHDEL</sequence>
<proteinExistence type="inferred from homology"/>
<dbReference type="InterPro" id="IPR036249">
    <property type="entry name" value="Thioredoxin-like_sf"/>
</dbReference>
<keyword evidence="6 15" id="KW-0732">Signal</keyword>
<dbReference type="PANTHER" id="PTHR18929:SF132">
    <property type="entry name" value="PROTEIN DISULFIDE-ISOMERASE A3"/>
    <property type="match status" value="1"/>
</dbReference>
<dbReference type="NCBIfam" id="TIGR01126">
    <property type="entry name" value="pdi_dom"/>
    <property type="match status" value="1"/>
</dbReference>
<comment type="catalytic activity">
    <reaction evidence="1 15">
        <text>Catalyzes the rearrangement of -S-S- bonds in proteins.</text>
        <dbReference type="EC" id="5.3.4.1"/>
    </reaction>
</comment>
<accession>A0A5M3MA31</accession>
<evidence type="ECO:0000256" key="2">
    <source>
        <dbReference type="ARBA" id="ARBA00002692"/>
    </source>
</evidence>
<dbReference type="FunFam" id="3.40.30.10:FF:000185">
    <property type="entry name" value="Protein disulfide-isomerase"/>
    <property type="match status" value="1"/>
</dbReference>
<feature type="disulfide bond" description="Redox-active" evidence="13">
    <location>
        <begin position="392"/>
        <end position="395"/>
    </location>
</feature>
<dbReference type="OMA" id="FFGMKKD"/>
<dbReference type="CDD" id="cd02995">
    <property type="entry name" value="PDI_a_PDI_a'_C"/>
    <property type="match status" value="1"/>
</dbReference>
<dbReference type="PROSITE" id="PS51352">
    <property type="entry name" value="THIOREDOXIN_2"/>
    <property type="match status" value="2"/>
</dbReference>
<dbReference type="InterPro" id="IPR013766">
    <property type="entry name" value="Thioredoxin_domain"/>
</dbReference>
<feature type="signal peptide" evidence="15">
    <location>
        <begin position="1"/>
        <end position="23"/>
    </location>
</feature>
<dbReference type="NCBIfam" id="TIGR01130">
    <property type="entry name" value="ER_PDI_fam"/>
    <property type="match status" value="1"/>
</dbReference>
<dbReference type="GO" id="GO:0006457">
    <property type="term" value="P:protein folding"/>
    <property type="evidence" value="ECO:0007669"/>
    <property type="project" value="TreeGrafter"/>
</dbReference>
<evidence type="ECO:0000256" key="14">
    <source>
        <dbReference type="RuleBase" id="RU004208"/>
    </source>
</evidence>
<dbReference type="EC" id="5.3.4.1" evidence="5 15"/>
<dbReference type="CDD" id="cd02981">
    <property type="entry name" value="PDI_b_family"/>
    <property type="match status" value="1"/>
</dbReference>
<keyword evidence="11 13" id="KW-0676">Redox-active center</keyword>
<evidence type="ECO:0000256" key="6">
    <source>
        <dbReference type="ARBA" id="ARBA00022729"/>
    </source>
</evidence>
<comment type="similarity">
    <text evidence="4 14">Belongs to the protein disulfide isomerase family.</text>
</comment>
<comment type="caution">
    <text evidence="18">The sequence shown here is derived from an EMBL/GenBank/DDBJ whole genome shotgun (WGS) entry which is preliminary data.</text>
</comment>
<dbReference type="GO" id="GO:0003756">
    <property type="term" value="F:protein disulfide isomerase activity"/>
    <property type="evidence" value="ECO:0007669"/>
    <property type="project" value="UniProtKB-EC"/>
</dbReference>
<dbReference type="Pfam" id="PF00085">
    <property type="entry name" value="Thioredoxin"/>
    <property type="match status" value="2"/>
</dbReference>
<dbReference type="Gene3D" id="3.40.30.10">
    <property type="entry name" value="Glutaredoxin"/>
    <property type="match status" value="4"/>
</dbReference>
<evidence type="ECO:0000256" key="16">
    <source>
        <dbReference type="SAM" id="MobiDB-lite"/>
    </source>
</evidence>
<dbReference type="PRINTS" id="PR00421">
    <property type="entry name" value="THIOREDOXIN"/>
</dbReference>
<feature type="domain" description="Thioredoxin" evidence="17">
    <location>
        <begin position="6"/>
        <end position="131"/>
    </location>
</feature>
<dbReference type="GO" id="GO:0005788">
    <property type="term" value="C:endoplasmic reticulum lumen"/>
    <property type="evidence" value="ECO:0007669"/>
    <property type="project" value="UniProtKB-SubCell"/>
</dbReference>
<dbReference type="CDD" id="cd02961">
    <property type="entry name" value="PDI_a_family"/>
    <property type="match status" value="1"/>
</dbReference>
<evidence type="ECO:0000256" key="15">
    <source>
        <dbReference type="RuleBase" id="RU361130"/>
    </source>
</evidence>
<feature type="compositionally biased region" description="Basic and acidic residues" evidence="16">
    <location>
        <begin position="483"/>
        <end position="493"/>
    </location>
</feature>
<evidence type="ECO:0000256" key="12">
    <source>
        <dbReference type="ARBA" id="ARBA00039846"/>
    </source>
</evidence>
<dbReference type="FunFam" id="3.40.30.10:FF:000017">
    <property type="entry name" value="Protein disulfide-isomerase A4"/>
    <property type="match status" value="1"/>
</dbReference>